<evidence type="ECO:0000313" key="1">
    <source>
        <dbReference type="EMBL" id="MBP2371808.1"/>
    </source>
</evidence>
<accession>A0ABS4W6R7</accession>
<protein>
    <submittedName>
        <fullName evidence="1">Uncharacterized protein</fullName>
    </submittedName>
</protein>
<sequence>MLYVGAREIAGSDDHEGYVAGRYRNGTYSDIWTDVRHGVEGTFTAYVPACECGWLGAAHQPDGRGLVAARTEWFHLHFLPFATTVGVTHVRFEDVLQP</sequence>
<evidence type="ECO:0000313" key="2">
    <source>
        <dbReference type="Proteomes" id="UP001519295"/>
    </source>
</evidence>
<organism evidence="1 2">
    <name type="scientific">Pseudonocardia parietis</name>
    <dbReference type="NCBI Taxonomy" id="570936"/>
    <lineage>
        <taxon>Bacteria</taxon>
        <taxon>Bacillati</taxon>
        <taxon>Actinomycetota</taxon>
        <taxon>Actinomycetes</taxon>
        <taxon>Pseudonocardiales</taxon>
        <taxon>Pseudonocardiaceae</taxon>
        <taxon>Pseudonocardia</taxon>
    </lineage>
</organism>
<keyword evidence="2" id="KW-1185">Reference proteome</keyword>
<proteinExistence type="predicted"/>
<dbReference type="EMBL" id="JAGINU010000004">
    <property type="protein sequence ID" value="MBP2371808.1"/>
    <property type="molecule type" value="Genomic_DNA"/>
</dbReference>
<name>A0ABS4W6R7_9PSEU</name>
<dbReference type="Proteomes" id="UP001519295">
    <property type="component" value="Unassembled WGS sequence"/>
</dbReference>
<reference evidence="1 2" key="1">
    <citation type="submission" date="2021-03" db="EMBL/GenBank/DDBJ databases">
        <title>Sequencing the genomes of 1000 actinobacteria strains.</title>
        <authorList>
            <person name="Klenk H.-P."/>
        </authorList>
    </citation>
    <scope>NUCLEOTIDE SEQUENCE [LARGE SCALE GENOMIC DNA]</scope>
    <source>
        <strain evidence="1 2">DSM 45256</strain>
    </source>
</reference>
<gene>
    <name evidence="1" type="ORF">JOF36_007581</name>
</gene>
<dbReference type="RefSeq" id="WP_210036899.1">
    <property type="nucleotide sequence ID" value="NZ_JAGINU010000004.1"/>
</dbReference>
<comment type="caution">
    <text evidence="1">The sequence shown here is derived from an EMBL/GenBank/DDBJ whole genome shotgun (WGS) entry which is preliminary data.</text>
</comment>